<sequence>MSKKFKIPKSIKVGAIDYKIEIVHLENNEDGDTLLGHCDYVTNTIQINEKSSKERQEQTLYHELVHAILFESSNVEFEDNERLVDSLGLMLHQIIKNNKLG</sequence>
<evidence type="ECO:0000313" key="3">
    <source>
        <dbReference type="Proteomes" id="UP001556617"/>
    </source>
</evidence>
<dbReference type="Proteomes" id="UP001556617">
    <property type="component" value="Unassembled WGS sequence"/>
</dbReference>
<feature type="domain" description="IrrE N-terminal-like" evidence="1">
    <location>
        <begin position="32"/>
        <end position="80"/>
    </location>
</feature>
<evidence type="ECO:0000259" key="1">
    <source>
        <dbReference type="Pfam" id="PF06114"/>
    </source>
</evidence>
<protein>
    <submittedName>
        <fullName evidence="2">ImmA/IrrE family metallo-endopeptidase</fullName>
    </submittedName>
</protein>
<dbReference type="Pfam" id="PF06114">
    <property type="entry name" value="Peptidase_M78"/>
    <property type="match status" value="1"/>
</dbReference>
<dbReference type="Gene3D" id="1.10.10.2910">
    <property type="match status" value="1"/>
</dbReference>
<keyword evidence="3" id="KW-1185">Reference proteome</keyword>
<accession>A0ABV3S1X0</accession>
<dbReference type="RefSeq" id="WP_367973857.1">
    <property type="nucleotide sequence ID" value="NZ_JBFPEQ010000001.1"/>
</dbReference>
<comment type="caution">
    <text evidence="2">The sequence shown here is derived from an EMBL/GenBank/DDBJ whole genome shotgun (WGS) entry which is preliminary data.</text>
</comment>
<evidence type="ECO:0000313" key="2">
    <source>
        <dbReference type="EMBL" id="MEX0380452.1"/>
    </source>
</evidence>
<dbReference type="InterPro" id="IPR010359">
    <property type="entry name" value="IrrE_HExxH"/>
</dbReference>
<proteinExistence type="predicted"/>
<dbReference type="EMBL" id="JBFPER010000001">
    <property type="protein sequence ID" value="MEX0380452.1"/>
    <property type="molecule type" value="Genomic_DNA"/>
</dbReference>
<name>A0ABV3S1X0_9LACO</name>
<gene>
    <name evidence="2" type="ORF">AB3K24_03690</name>
</gene>
<reference evidence="2 3" key="1">
    <citation type="submission" date="2024-07" db="EMBL/GenBank/DDBJ databases">
        <authorList>
            <person name="Yun M."/>
        </authorList>
    </citation>
    <scope>NUCLEOTIDE SEQUENCE [LARGE SCALE GENOMIC DNA]</scope>
    <source>
        <strain evidence="2 3">MS01</strain>
    </source>
</reference>
<organism evidence="2 3">
    <name type="scientific">Leuconostoc aquikimchii</name>
    <dbReference type="NCBI Taxonomy" id="3236804"/>
    <lineage>
        <taxon>Bacteria</taxon>
        <taxon>Bacillati</taxon>
        <taxon>Bacillota</taxon>
        <taxon>Bacilli</taxon>
        <taxon>Lactobacillales</taxon>
        <taxon>Lactobacillaceae</taxon>
        <taxon>Leuconostoc</taxon>
    </lineage>
</organism>